<feature type="compositionally biased region" description="Basic and acidic residues" evidence="1">
    <location>
        <begin position="105"/>
        <end position="117"/>
    </location>
</feature>
<sequence>MPFVACTSLTLTRLNSAQKKPNNVWVFFTVEQNEEPVAGLQAEDFQIYEDGDLVSTYESKQVIQNPEVAAVMYTMLLLDVSGSVSESGSADQLRRRRPAVHRPRRQDPEGRRLRVRR</sequence>
<evidence type="ECO:0000313" key="3">
    <source>
        <dbReference type="Proteomes" id="UP001150924"/>
    </source>
</evidence>
<dbReference type="RefSeq" id="WP_267774838.1">
    <property type="nucleotide sequence ID" value="NZ_JAPNKE010000002.1"/>
</dbReference>
<dbReference type="Proteomes" id="UP001150924">
    <property type="component" value="Unassembled WGS sequence"/>
</dbReference>
<organism evidence="2 3">
    <name type="scientific">Nannocystis pusilla</name>
    <dbReference type="NCBI Taxonomy" id="889268"/>
    <lineage>
        <taxon>Bacteria</taxon>
        <taxon>Pseudomonadati</taxon>
        <taxon>Myxococcota</taxon>
        <taxon>Polyangia</taxon>
        <taxon>Nannocystales</taxon>
        <taxon>Nannocystaceae</taxon>
        <taxon>Nannocystis</taxon>
    </lineage>
</organism>
<accession>A0A9X3EXV4</accession>
<reference evidence="2" key="1">
    <citation type="submission" date="2022-11" db="EMBL/GenBank/DDBJ databases">
        <title>Minimal conservation of predation-associated metabolite biosynthetic gene clusters underscores biosynthetic potential of Myxococcota including descriptions for ten novel species: Archangium lansinium sp. nov., Myxococcus landrumus sp. nov., Nannocystis bai.</title>
        <authorList>
            <person name="Ahearne A."/>
            <person name="Stevens C."/>
            <person name="Phillips K."/>
        </authorList>
    </citation>
    <scope>NUCLEOTIDE SEQUENCE</scope>
    <source>
        <strain evidence="2">Na p29</strain>
    </source>
</reference>
<evidence type="ECO:0000256" key="1">
    <source>
        <dbReference type="SAM" id="MobiDB-lite"/>
    </source>
</evidence>
<feature type="compositionally biased region" description="Basic residues" evidence="1">
    <location>
        <begin position="94"/>
        <end position="104"/>
    </location>
</feature>
<proteinExistence type="predicted"/>
<comment type="caution">
    <text evidence="2">The sequence shown here is derived from an EMBL/GenBank/DDBJ whole genome shotgun (WGS) entry which is preliminary data.</text>
</comment>
<protein>
    <submittedName>
        <fullName evidence="2">Uncharacterized protein</fullName>
    </submittedName>
</protein>
<feature type="region of interest" description="Disordered" evidence="1">
    <location>
        <begin position="83"/>
        <end position="117"/>
    </location>
</feature>
<keyword evidence="3" id="KW-1185">Reference proteome</keyword>
<dbReference type="AlphaFoldDB" id="A0A9X3EXV4"/>
<gene>
    <name evidence="2" type="ORF">OV079_39535</name>
</gene>
<name>A0A9X3EXV4_9BACT</name>
<dbReference type="EMBL" id="JAPNKE010000002">
    <property type="protein sequence ID" value="MCY1011555.1"/>
    <property type="molecule type" value="Genomic_DNA"/>
</dbReference>
<evidence type="ECO:0000313" key="2">
    <source>
        <dbReference type="EMBL" id="MCY1011555.1"/>
    </source>
</evidence>